<comment type="subcellular location">
    <subcellularLocation>
        <location evidence="1">Secreted</location>
    </subcellularLocation>
</comment>
<dbReference type="PRINTS" id="PR00724">
    <property type="entry name" value="CRBOXYPTASEC"/>
</dbReference>
<comment type="similarity">
    <text evidence="2">Belongs to the peptidase S10 family.</text>
</comment>
<keyword evidence="8" id="KW-0325">Glycoprotein</keyword>
<dbReference type="PANTHER" id="PTHR11802:SF3">
    <property type="entry name" value="RETINOID-INDUCIBLE SERINE CARBOXYPEPTIDASE"/>
    <property type="match status" value="1"/>
</dbReference>
<dbReference type="Pfam" id="PF00450">
    <property type="entry name" value="Peptidase_S10"/>
    <property type="match status" value="1"/>
</dbReference>
<comment type="caution">
    <text evidence="12">The sequence shown here is derived from an EMBL/GenBank/DDBJ whole genome shotgun (WGS) entry which is preliminary data.</text>
</comment>
<gene>
    <name evidence="12" type="ORF">NP493_1124g00036</name>
</gene>
<dbReference type="PANTHER" id="PTHR11802">
    <property type="entry name" value="SERINE PROTEASE FAMILY S10 SERINE CARBOXYPEPTIDASE"/>
    <property type="match status" value="1"/>
</dbReference>
<dbReference type="GO" id="GO:0004185">
    <property type="term" value="F:serine-type carboxypeptidase activity"/>
    <property type="evidence" value="ECO:0007669"/>
    <property type="project" value="InterPro"/>
</dbReference>
<evidence type="ECO:0000256" key="7">
    <source>
        <dbReference type="ARBA" id="ARBA00022801"/>
    </source>
</evidence>
<evidence type="ECO:0000256" key="3">
    <source>
        <dbReference type="ARBA" id="ARBA00022525"/>
    </source>
</evidence>
<evidence type="ECO:0000256" key="10">
    <source>
        <dbReference type="ARBA" id="ARBA00070242"/>
    </source>
</evidence>
<keyword evidence="7" id="KW-0378">Hydrolase</keyword>
<keyword evidence="4" id="KW-0121">Carboxypeptidase</keyword>
<sequence length="452" mass="51320">MGWRYGRILAAQFVLATVFVFGDATTVTVSFAKESLSKVHDKLNATAVQKWDYVTVRPHAHMFWWLFRTTHPDGHIRRPLIMWLQGGPGASSTGYGSFDIIGPLDRHFNRRNTSWVRESSVLFVDNPVGAGFSYVDTEDAYTTDVGQVADDLLVLLAAFLNQNPEYKVVPFYIFGQSYGGKMAAAFARRLYGAIQRGHIACALKGFAMGNSWISPIDSTMTWGPFLFQMSVVDERGYAAILEEAIKCKKAAAKKQWLKASELWRTTQLVLDSHSNYVDFYNVLKYRTATQNTRKMPAMFVDGEDEWSGYFSDAKLSLTELMNGIVKDYLRIIPRNVTWGGQKMEVFRKHQTDFMKNVINIVDELLKTTHLDIVVYQGQLDLICDTKGAMDWVQRLTWDGLDYYNNAPRTPLLTPSTGQTEAFVKAHDNFRFYWMLQAGHSVSVPPSVHARDC</sequence>
<evidence type="ECO:0000256" key="2">
    <source>
        <dbReference type="ARBA" id="ARBA00009431"/>
    </source>
</evidence>
<reference evidence="12" key="1">
    <citation type="journal article" date="2023" name="Mol. Biol. Evol.">
        <title>Third-Generation Sequencing Reveals the Adaptive Role of the Epigenome in Three Deep-Sea Polychaetes.</title>
        <authorList>
            <person name="Perez M."/>
            <person name="Aroh O."/>
            <person name="Sun Y."/>
            <person name="Lan Y."/>
            <person name="Juniper S.K."/>
            <person name="Young C.R."/>
            <person name="Angers B."/>
            <person name="Qian P.Y."/>
        </authorList>
    </citation>
    <scope>NUCLEOTIDE SEQUENCE</scope>
    <source>
        <strain evidence="12">R07B-5</strain>
    </source>
</reference>
<evidence type="ECO:0000256" key="9">
    <source>
        <dbReference type="ARBA" id="ARBA00055847"/>
    </source>
</evidence>
<dbReference type="InterPro" id="IPR001563">
    <property type="entry name" value="Peptidase_S10"/>
</dbReference>
<comment type="function">
    <text evidence="9">May be involved in vascular wall and kidney homeostasis.</text>
</comment>
<accession>A0AAD9KGK0</accession>
<dbReference type="Proteomes" id="UP001209878">
    <property type="component" value="Unassembled WGS sequence"/>
</dbReference>
<dbReference type="Gene3D" id="3.40.50.1820">
    <property type="entry name" value="alpha/beta hydrolase"/>
    <property type="match status" value="1"/>
</dbReference>
<protein>
    <recommendedName>
        <fullName evidence="10">Retinoid-inducible serine carboxypeptidase</fullName>
    </recommendedName>
    <alternativeName>
        <fullName evidence="11">Serine carboxypeptidase 1</fullName>
    </alternativeName>
</protein>
<keyword evidence="6" id="KW-0732">Signal</keyword>
<evidence type="ECO:0000256" key="8">
    <source>
        <dbReference type="ARBA" id="ARBA00023180"/>
    </source>
</evidence>
<dbReference type="FunFam" id="3.40.50.1820:FF:000075">
    <property type="entry name" value="Carboxypeptidase"/>
    <property type="match status" value="1"/>
</dbReference>
<dbReference type="AlphaFoldDB" id="A0AAD9KGK0"/>
<organism evidence="12 13">
    <name type="scientific">Ridgeia piscesae</name>
    <name type="common">Tubeworm</name>
    <dbReference type="NCBI Taxonomy" id="27915"/>
    <lineage>
        <taxon>Eukaryota</taxon>
        <taxon>Metazoa</taxon>
        <taxon>Spiralia</taxon>
        <taxon>Lophotrochozoa</taxon>
        <taxon>Annelida</taxon>
        <taxon>Polychaeta</taxon>
        <taxon>Sedentaria</taxon>
        <taxon>Canalipalpata</taxon>
        <taxon>Sabellida</taxon>
        <taxon>Siboglinidae</taxon>
        <taxon>Ridgeia</taxon>
    </lineage>
</organism>
<evidence type="ECO:0000256" key="11">
    <source>
        <dbReference type="ARBA" id="ARBA00077736"/>
    </source>
</evidence>
<evidence type="ECO:0000256" key="5">
    <source>
        <dbReference type="ARBA" id="ARBA00022670"/>
    </source>
</evidence>
<evidence type="ECO:0000313" key="13">
    <source>
        <dbReference type="Proteomes" id="UP001209878"/>
    </source>
</evidence>
<dbReference type="GO" id="GO:0006508">
    <property type="term" value="P:proteolysis"/>
    <property type="evidence" value="ECO:0007669"/>
    <property type="project" value="UniProtKB-KW"/>
</dbReference>
<keyword evidence="5" id="KW-0645">Protease</keyword>
<evidence type="ECO:0000256" key="1">
    <source>
        <dbReference type="ARBA" id="ARBA00004613"/>
    </source>
</evidence>
<name>A0AAD9KGK0_RIDPI</name>
<dbReference type="InterPro" id="IPR029058">
    <property type="entry name" value="AB_hydrolase_fold"/>
</dbReference>
<evidence type="ECO:0000313" key="12">
    <source>
        <dbReference type="EMBL" id="KAK2170941.1"/>
    </source>
</evidence>
<evidence type="ECO:0000256" key="4">
    <source>
        <dbReference type="ARBA" id="ARBA00022645"/>
    </source>
</evidence>
<evidence type="ECO:0000256" key="6">
    <source>
        <dbReference type="ARBA" id="ARBA00022729"/>
    </source>
</evidence>
<keyword evidence="3" id="KW-0964">Secreted</keyword>
<dbReference type="EMBL" id="JAODUO010001123">
    <property type="protein sequence ID" value="KAK2170941.1"/>
    <property type="molecule type" value="Genomic_DNA"/>
</dbReference>
<keyword evidence="13" id="KW-1185">Reference proteome</keyword>
<dbReference type="SUPFAM" id="SSF53474">
    <property type="entry name" value="alpha/beta-Hydrolases"/>
    <property type="match status" value="1"/>
</dbReference>
<proteinExistence type="inferred from homology"/>
<dbReference type="GO" id="GO:0005576">
    <property type="term" value="C:extracellular region"/>
    <property type="evidence" value="ECO:0007669"/>
    <property type="project" value="UniProtKB-SubCell"/>
</dbReference>